<dbReference type="InterPro" id="IPR003945">
    <property type="entry name" value="NU5C-like"/>
</dbReference>
<dbReference type="InterPro" id="IPR001750">
    <property type="entry name" value="ND/Mrp_TM"/>
</dbReference>
<evidence type="ECO:0000256" key="5">
    <source>
        <dbReference type="SAM" id="Phobius"/>
    </source>
</evidence>
<name>A0A381WK57_9ZZZZ</name>
<feature type="transmembrane region" description="Helical" evidence="5">
    <location>
        <begin position="173"/>
        <end position="192"/>
    </location>
</feature>
<feature type="transmembrane region" description="Helical" evidence="5">
    <location>
        <begin position="87"/>
        <end position="107"/>
    </location>
</feature>
<proteinExistence type="predicted"/>
<feature type="transmembrane region" description="Helical" evidence="5">
    <location>
        <begin position="254"/>
        <end position="276"/>
    </location>
</feature>
<evidence type="ECO:0000256" key="2">
    <source>
        <dbReference type="ARBA" id="ARBA00022692"/>
    </source>
</evidence>
<dbReference type="PANTHER" id="PTHR42829:SF2">
    <property type="entry name" value="NADH-UBIQUINONE OXIDOREDUCTASE CHAIN 5"/>
    <property type="match status" value="1"/>
</dbReference>
<feature type="transmembrane region" description="Helical" evidence="5">
    <location>
        <begin position="218"/>
        <end position="242"/>
    </location>
</feature>
<evidence type="ECO:0000256" key="3">
    <source>
        <dbReference type="ARBA" id="ARBA00022989"/>
    </source>
</evidence>
<dbReference type="NCBIfam" id="TIGR01974">
    <property type="entry name" value="NDH_I_L"/>
    <property type="match status" value="1"/>
</dbReference>
<dbReference type="GO" id="GO:0042773">
    <property type="term" value="P:ATP synthesis coupled electron transport"/>
    <property type="evidence" value="ECO:0007669"/>
    <property type="project" value="InterPro"/>
</dbReference>
<feature type="transmembrane region" description="Helical" evidence="5">
    <location>
        <begin position="599"/>
        <end position="619"/>
    </location>
</feature>
<dbReference type="GO" id="GO:0016020">
    <property type="term" value="C:membrane"/>
    <property type="evidence" value="ECO:0007669"/>
    <property type="project" value="UniProtKB-SubCell"/>
</dbReference>
<evidence type="ECO:0000256" key="1">
    <source>
        <dbReference type="ARBA" id="ARBA00004141"/>
    </source>
</evidence>
<sequence length="620" mass="67883">MFSYCWFILISPLAGFVVLSWCGNRISRKRVGLLGCGSVGVSFLITLVALVGFLLGEESEKGGVSTLYNWVTAGSFSLNMSILVDPLSVFMLLIVTGVGFVIHVYSIGYMEKDPEFSRFFSYMNFFIFSMSLLVLAADFFFLIVGWALVGLASYLLIGFWKEKTSAVLAARKAFVMNVIGDVGMVIAAFIIFDHLGTLSFLDVFAAAKSTFRPNDDTILLITMFLLVGAFAKSAQIPLHTWLADAMEGPTPVSALIHAATMVTAGVYLVARCHVLYELAPFTMYLIATVGVVTAIFAGSMAMVQYDIKRVIAYSTMSQLGFMFLAVGVGMYSIAMFHLMTHAFFKALLFLSAGSVIHGLNDEQDIRKMGGLRHAMPITHVTFLIGSLALAGFPLTSGFFSKEAIIINSYHADMGNIIFWAVAVLGAVMTGFYIFRVYFYAFSGQPRTDVHAHESPLIMIAPLGLLAFLSLTAGVGGGMIDGFLATYFGTHMPHPDDPLLETIGLSAGLIGIVGAVGFYMTGKDRLEFAKQMLAPLYDLLFNKYYVDEIYDFLIVKPTRAIGAFLEKRAEKLGIDFAVDQVGVQVREVSRQISFWQSGSVRLYAFNMIVGVVTILTFVVFL</sequence>
<keyword evidence="3 5" id="KW-1133">Transmembrane helix</keyword>
<dbReference type="PRINTS" id="PR01435">
    <property type="entry name" value="NPOXDRDTASE5"/>
</dbReference>
<dbReference type="Pfam" id="PF00662">
    <property type="entry name" value="Proton_antipo_N"/>
    <property type="match status" value="1"/>
</dbReference>
<feature type="transmembrane region" description="Helical" evidence="5">
    <location>
        <begin position="31"/>
        <end position="55"/>
    </location>
</feature>
<feature type="domain" description="NADH-Ubiquinone oxidoreductase (complex I) chain 5 N-terminal" evidence="7">
    <location>
        <begin position="70"/>
        <end position="120"/>
    </location>
</feature>
<dbReference type="GO" id="GO:0008137">
    <property type="term" value="F:NADH dehydrogenase (ubiquinone) activity"/>
    <property type="evidence" value="ECO:0007669"/>
    <property type="project" value="InterPro"/>
</dbReference>
<keyword evidence="2 5" id="KW-0812">Transmembrane</keyword>
<feature type="transmembrane region" description="Helical" evidence="5">
    <location>
        <begin position="119"/>
        <end position="137"/>
    </location>
</feature>
<evidence type="ECO:0000259" key="6">
    <source>
        <dbReference type="Pfam" id="PF00361"/>
    </source>
</evidence>
<accession>A0A381WK57</accession>
<dbReference type="PRINTS" id="PR01434">
    <property type="entry name" value="NADHDHGNASE5"/>
</dbReference>
<feature type="transmembrane region" description="Helical" evidence="5">
    <location>
        <begin position="6"/>
        <end position="24"/>
    </location>
</feature>
<dbReference type="EMBL" id="UINC01012049">
    <property type="protein sequence ID" value="SVA52849.1"/>
    <property type="molecule type" value="Genomic_DNA"/>
</dbReference>
<feature type="transmembrane region" description="Helical" evidence="5">
    <location>
        <begin position="282"/>
        <end position="303"/>
    </location>
</feature>
<organism evidence="8">
    <name type="scientific">marine metagenome</name>
    <dbReference type="NCBI Taxonomy" id="408172"/>
    <lineage>
        <taxon>unclassified sequences</taxon>
        <taxon>metagenomes</taxon>
        <taxon>ecological metagenomes</taxon>
    </lineage>
</organism>
<dbReference type="AlphaFoldDB" id="A0A381WK57"/>
<dbReference type="PANTHER" id="PTHR42829">
    <property type="entry name" value="NADH-UBIQUINONE OXIDOREDUCTASE CHAIN 5"/>
    <property type="match status" value="1"/>
</dbReference>
<feature type="domain" description="NADH:quinone oxidoreductase/Mrp antiporter transmembrane" evidence="6">
    <location>
        <begin position="136"/>
        <end position="428"/>
    </location>
</feature>
<comment type="subcellular location">
    <subcellularLocation>
        <location evidence="1">Membrane</location>
        <topology evidence="1">Multi-pass membrane protein</topology>
    </subcellularLocation>
</comment>
<feature type="transmembrane region" description="Helical" evidence="5">
    <location>
        <begin position="416"/>
        <end position="434"/>
    </location>
</feature>
<gene>
    <name evidence="8" type="ORF">METZ01_LOCUS105703</name>
</gene>
<dbReference type="GO" id="GO:0003954">
    <property type="term" value="F:NADH dehydrogenase activity"/>
    <property type="evidence" value="ECO:0007669"/>
    <property type="project" value="TreeGrafter"/>
</dbReference>
<dbReference type="Gene3D" id="1.20.5.2700">
    <property type="match status" value="1"/>
</dbReference>
<protein>
    <recommendedName>
        <fullName evidence="9">NADH:quinone oxidoreductase/Mrp antiporter membrane subunit domain-containing protein</fullName>
    </recommendedName>
</protein>
<dbReference type="NCBIfam" id="NF005141">
    <property type="entry name" value="PRK06590.1"/>
    <property type="match status" value="1"/>
</dbReference>
<evidence type="ECO:0000259" key="7">
    <source>
        <dbReference type="Pfam" id="PF00662"/>
    </source>
</evidence>
<feature type="transmembrane region" description="Helical" evidence="5">
    <location>
        <begin position="455"/>
        <end position="479"/>
    </location>
</feature>
<feature type="transmembrane region" description="Helical" evidence="5">
    <location>
        <begin position="380"/>
        <end position="400"/>
    </location>
</feature>
<feature type="transmembrane region" description="Helical" evidence="5">
    <location>
        <begin position="499"/>
        <end position="521"/>
    </location>
</feature>
<evidence type="ECO:0008006" key="9">
    <source>
        <dbReference type="Google" id="ProtNLM"/>
    </source>
</evidence>
<feature type="transmembrane region" description="Helical" evidence="5">
    <location>
        <begin position="310"/>
        <end position="336"/>
    </location>
</feature>
<reference evidence="8" key="1">
    <citation type="submission" date="2018-05" db="EMBL/GenBank/DDBJ databases">
        <authorList>
            <person name="Lanie J.A."/>
            <person name="Ng W.-L."/>
            <person name="Kazmierczak K.M."/>
            <person name="Andrzejewski T.M."/>
            <person name="Davidsen T.M."/>
            <person name="Wayne K.J."/>
            <person name="Tettelin H."/>
            <person name="Glass J.I."/>
            <person name="Rusch D."/>
            <person name="Podicherti R."/>
            <person name="Tsui H.-C.T."/>
            <person name="Winkler M.E."/>
        </authorList>
    </citation>
    <scope>NUCLEOTIDE SEQUENCE</scope>
</reference>
<feature type="transmembrane region" description="Helical" evidence="5">
    <location>
        <begin position="342"/>
        <end position="359"/>
    </location>
</feature>
<dbReference type="InterPro" id="IPR018393">
    <property type="entry name" value="NADHpl_OxRdtase_5_subgr"/>
</dbReference>
<dbReference type="Pfam" id="PF00361">
    <property type="entry name" value="Proton_antipo_M"/>
    <property type="match status" value="1"/>
</dbReference>
<keyword evidence="4 5" id="KW-0472">Membrane</keyword>
<dbReference type="InterPro" id="IPR001516">
    <property type="entry name" value="Proton_antipo_N"/>
</dbReference>
<feature type="transmembrane region" description="Helical" evidence="5">
    <location>
        <begin position="143"/>
        <end position="161"/>
    </location>
</feature>
<evidence type="ECO:0000256" key="4">
    <source>
        <dbReference type="ARBA" id="ARBA00023136"/>
    </source>
</evidence>
<dbReference type="GO" id="GO:0015990">
    <property type="term" value="P:electron transport coupled proton transport"/>
    <property type="evidence" value="ECO:0007669"/>
    <property type="project" value="TreeGrafter"/>
</dbReference>
<evidence type="ECO:0000313" key="8">
    <source>
        <dbReference type="EMBL" id="SVA52849.1"/>
    </source>
</evidence>